<dbReference type="Proteomes" id="UP001175271">
    <property type="component" value="Unassembled WGS sequence"/>
</dbReference>
<dbReference type="GO" id="GO:0016757">
    <property type="term" value="F:glycosyltransferase activity"/>
    <property type="evidence" value="ECO:0007669"/>
    <property type="project" value="UniProtKB-KW"/>
</dbReference>
<feature type="region of interest" description="Disordered" evidence="14">
    <location>
        <begin position="1"/>
        <end position="35"/>
    </location>
</feature>
<dbReference type="Pfam" id="PF00176">
    <property type="entry name" value="SNF2-rel_dom"/>
    <property type="match status" value="1"/>
</dbReference>
<evidence type="ECO:0000313" key="19">
    <source>
        <dbReference type="Proteomes" id="UP001175271"/>
    </source>
</evidence>
<feature type="compositionally biased region" description="Basic and acidic residues" evidence="14">
    <location>
        <begin position="949"/>
        <end position="963"/>
    </location>
</feature>
<dbReference type="Gene3D" id="3.40.50.10810">
    <property type="entry name" value="Tandem AAA-ATPase domain"/>
    <property type="match status" value="1"/>
</dbReference>
<evidence type="ECO:0000256" key="10">
    <source>
        <dbReference type="ARBA" id="ARBA00023136"/>
    </source>
</evidence>
<keyword evidence="9" id="KW-0378">Hydrolase</keyword>
<dbReference type="InterPro" id="IPR050496">
    <property type="entry name" value="SNF2_RAD54_helicase_repair"/>
</dbReference>
<evidence type="ECO:0000256" key="6">
    <source>
        <dbReference type="ARBA" id="ARBA00022676"/>
    </source>
</evidence>
<evidence type="ECO:0000256" key="1">
    <source>
        <dbReference type="ARBA" id="ARBA00004167"/>
    </source>
</evidence>
<evidence type="ECO:0000256" key="8">
    <source>
        <dbReference type="ARBA" id="ARBA00022776"/>
    </source>
</evidence>
<evidence type="ECO:0000256" key="11">
    <source>
        <dbReference type="ARBA" id="ARBA00023306"/>
    </source>
</evidence>
<feature type="compositionally biased region" description="Acidic residues" evidence="14">
    <location>
        <begin position="122"/>
        <end position="160"/>
    </location>
</feature>
<dbReference type="CDD" id="cd18000">
    <property type="entry name" value="DEXHc_ERCC6"/>
    <property type="match status" value="1"/>
</dbReference>
<dbReference type="GO" id="GO:0051301">
    <property type="term" value="P:cell division"/>
    <property type="evidence" value="ECO:0007669"/>
    <property type="project" value="UniProtKB-KW"/>
</dbReference>
<dbReference type="EMBL" id="JAUCMV010000004">
    <property type="protein sequence ID" value="KAK0404910.1"/>
    <property type="molecule type" value="Genomic_DNA"/>
</dbReference>
<evidence type="ECO:0000256" key="13">
    <source>
        <dbReference type="ARBA" id="ARBA00029956"/>
    </source>
</evidence>
<feature type="domain" description="Helicase ATP-binding" evidence="16">
    <location>
        <begin position="245"/>
        <end position="422"/>
    </location>
</feature>
<dbReference type="GO" id="GO:0008094">
    <property type="term" value="F:ATP-dependent activity, acting on DNA"/>
    <property type="evidence" value="ECO:0007669"/>
    <property type="project" value="TreeGrafter"/>
</dbReference>
<dbReference type="PROSITE" id="PS51194">
    <property type="entry name" value="HELICASE_CTER"/>
    <property type="match status" value="1"/>
</dbReference>
<dbReference type="SUPFAM" id="SSF52540">
    <property type="entry name" value="P-loop containing nucleoside triphosphate hydrolases"/>
    <property type="match status" value="2"/>
</dbReference>
<evidence type="ECO:0000313" key="18">
    <source>
        <dbReference type="EMBL" id="KAK0404910.1"/>
    </source>
</evidence>
<comment type="subunit">
    <text evidence="3">Interacts (via N-terminus) with spn-A/Rad51.</text>
</comment>
<accession>A0AA39HG53</accession>
<sequence length="1583" mass="180682">MSSPEANFAETDDFVLDGGGDEAENDGKEAQSTSFHLDRLAIPSNDDELGFALSGVTAYNANQLEDGFLAQVRQISNEEEDKRVIRKRRIQNGVLETAEAVRFGDLTPFEQLASTAKKSREEEAEDGEIPSEEGEGSDYEPEGDDEPMEEDSESEYDDVNGEGIPKKGATQDKKKPSPKAPLVHGRDDGNDADFERRIQSCKDSMLTENNGEEEALHITKTGLKIPISIWNKLYKYQKTGVRWLSELHQQNVGGILADEMGLGKTIQIIAFLRSLSVSNFTSAVKEYEGLGPVLIVCPATLMHQWVREVNKWFPLCRISVYHASGSYRGNRPALLRKMATYRKEGSILVTTYTAIANECKTILKHGWHYIILDEGHKIRNPDAKMTMAIKEARTAHRLILSGSPMQNNLKELWSLIDFVYPGRLGSLKSFTEKFSIPITQGGYANATSIQVRTAYKCACVLKNAINPFMLRRMKKDVEMVLHLPDKMEQVLFCDITAEQRFLYEDYINSKECKRILSGRMDAFVGLIALRKLCNHPDFITGGPNRHGDCDIESNPEKDFGHVSRSGKMQVVKSLLRLWHEQKHKVLLFSQSRQMLTILEKFVISQGYNYLRMDGQTNVAVRQALVEKFNTDPEQFVFLLTTRVGGLGVNLTGANRIVIFDPDWNPSTDAQARERAWRIGQTRAVTIYRLLTSSTIEEKIYHRQIFKQFLVNRVLVDAKQSRFFKTNDLHELFTLGDSKTDKAHGTETAAIFAGRATVVNRENFFDKHEKERKNARKKRDETKKSNDKAPDPDDEEVDEVEAGAGNAEMSLSEERRMELREMAKKLASGEVKEIPKEFFGKKKKKEKRLFEGKYEIPYLKKQKKFKEKQEAPSDSKAQDDYVLAHLLKKTRVHSALRHDQILGDAAPDSQLVEDEANAVAKRAAASVRSKRNRSDVQPIFGRKQTFGNGLKEDEKDPDADDHQTKNAIFSGGMGGTEEAPSSGLSLLAMIRKRKEMTMDIAEGEEDVPSTSQPTGDRFEVLADELRTFFANNGSRLTTAEILERFKEKVAPRDSLAFRSILKRISFQEKESKMRAFLRVAPSMKRIRHKIAHLAQKWHLWEKLAVLLKPAALFALILSFFFISFLILRAFVGPTGARQHGHLSLFGTLHVEPTSPHVPFVWLFFGAHKETPGFMINCFSRNRQGMVLKSAEYVGQLQSAPLQCLWTIYRVKCPVVEDMTDFAISGPDDDTENKGVRVPYRSIDRTRRDVVVCQSRFFMYDKWQIMFTVIELYRFYGADLIATYVDSIISEAFEFLRVYRDKGLVVIHPAVRYEEFSGLEYNPNKETEYNQQLPVYQLCLHEYRESADFIIFGDWDELLVPHNASTLFEELSILLTEYPNAAAFRFQRMHVQNFLPKQASFFDMGDFLNSTHSTDKFGETKVVVVGGPRVDSIGIHRMWWGAGGYQEILLTTEHSMFLHFREEGKRTCDGEEVNELFPSLNTTELAENFTSFIERSGLYPTYVNLPSELVYTNSYISCYQNLSRTLDHPEWGICPNHLVCPRPVVDYGIRCHQMQLKFAQFKLKEDIVISYPERIFFEMRWDGCF</sequence>
<dbReference type="GO" id="GO:0006283">
    <property type="term" value="P:transcription-coupled nucleotide-excision repair"/>
    <property type="evidence" value="ECO:0007669"/>
    <property type="project" value="TreeGrafter"/>
</dbReference>
<dbReference type="GO" id="GO:0016787">
    <property type="term" value="F:hydrolase activity"/>
    <property type="evidence" value="ECO:0007669"/>
    <property type="project" value="UniProtKB-KW"/>
</dbReference>
<feature type="compositionally biased region" description="Basic and acidic residues" evidence="14">
    <location>
        <begin position="762"/>
        <end position="790"/>
    </location>
</feature>
<name>A0AA39HG53_9BILA</name>
<dbReference type="InterPro" id="IPR027417">
    <property type="entry name" value="P-loop_NTPase"/>
</dbReference>
<feature type="compositionally biased region" description="Acidic residues" evidence="14">
    <location>
        <begin position="791"/>
        <end position="800"/>
    </location>
</feature>
<evidence type="ECO:0000256" key="15">
    <source>
        <dbReference type="SAM" id="Phobius"/>
    </source>
</evidence>
<dbReference type="InterPro" id="IPR014001">
    <property type="entry name" value="Helicase_ATP-bd"/>
</dbReference>
<keyword evidence="15" id="KW-1133">Transmembrane helix</keyword>
<dbReference type="GO" id="GO:0005524">
    <property type="term" value="F:ATP binding"/>
    <property type="evidence" value="ECO:0007669"/>
    <property type="project" value="InterPro"/>
</dbReference>
<dbReference type="PANTHER" id="PTHR45629:SF7">
    <property type="entry name" value="DNA EXCISION REPAIR PROTEIN ERCC-6-RELATED"/>
    <property type="match status" value="1"/>
</dbReference>
<evidence type="ECO:0000256" key="5">
    <source>
        <dbReference type="ARBA" id="ARBA00022618"/>
    </source>
</evidence>
<dbReference type="CDD" id="cd18793">
    <property type="entry name" value="SF2_C_SNF"/>
    <property type="match status" value="1"/>
</dbReference>
<feature type="compositionally biased region" description="Acidic residues" evidence="14">
    <location>
        <begin position="10"/>
        <end position="24"/>
    </location>
</feature>
<gene>
    <name evidence="18" type="ORF">QR680_017694</name>
</gene>
<evidence type="ECO:0000256" key="2">
    <source>
        <dbReference type="ARBA" id="ARBA00007647"/>
    </source>
</evidence>
<dbReference type="InterPro" id="IPR049730">
    <property type="entry name" value="SNF2/RAD54-like_C"/>
</dbReference>
<comment type="function">
    <text evidence="12">Involved in mitotic DNA repair and meiotic recombination. Functions in the recombinational DNA repair pathway. Essential for interhomolog gene conversion (GC), but may have a less important role in intersister GC than spn-A/Rad51. In the presence of DNA, spn-A/Rad51 enhances the ATPase activity of okr/Rad54.</text>
</comment>
<evidence type="ECO:0000256" key="9">
    <source>
        <dbReference type="ARBA" id="ARBA00022801"/>
    </source>
</evidence>
<feature type="transmembrane region" description="Helical" evidence="15">
    <location>
        <begin position="1109"/>
        <end position="1130"/>
    </location>
</feature>
<dbReference type="PANTHER" id="PTHR45629">
    <property type="entry name" value="SNF2/RAD54 FAMILY MEMBER"/>
    <property type="match status" value="1"/>
</dbReference>
<feature type="region of interest" description="Disordered" evidence="14">
    <location>
        <begin position="762"/>
        <end position="813"/>
    </location>
</feature>
<evidence type="ECO:0000256" key="4">
    <source>
        <dbReference type="ARBA" id="ARBA00015341"/>
    </source>
</evidence>
<dbReference type="FunFam" id="3.40.50.10810:FF:000042">
    <property type="entry name" value="SNF2 family helicase-like protein"/>
    <property type="match status" value="1"/>
</dbReference>
<keyword evidence="5" id="KW-0132">Cell division</keyword>
<feature type="region of interest" description="Disordered" evidence="14">
    <location>
        <begin position="114"/>
        <end position="193"/>
    </location>
</feature>
<keyword evidence="6" id="KW-0328">Glycosyltransferase</keyword>
<evidence type="ECO:0000256" key="7">
    <source>
        <dbReference type="ARBA" id="ARBA00022679"/>
    </source>
</evidence>
<feature type="compositionally biased region" description="Basic and acidic residues" evidence="14">
    <location>
        <begin position="184"/>
        <end position="193"/>
    </location>
</feature>
<reference evidence="18" key="1">
    <citation type="submission" date="2023-06" db="EMBL/GenBank/DDBJ databases">
        <title>Genomic analysis of the entomopathogenic nematode Steinernema hermaphroditum.</title>
        <authorList>
            <person name="Schwarz E.M."/>
            <person name="Heppert J.K."/>
            <person name="Baniya A."/>
            <person name="Schwartz H.T."/>
            <person name="Tan C.-H."/>
            <person name="Antoshechkin I."/>
            <person name="Sternberg P.W."/>
            <person name="Goodrich-Blair H."/>
            <person name="Dillman A.R."/>
        </authorList>
    </citation>
    <scope>NUCLEOTIDE SEQUENCE</scope>
    <source>
        <strain evidence="18">PS9179</strain>
        <tissue evidence="18">Whole animal</tissue>
    </source>
</reference>
<dbReference type="InterPro" id="IPR008166">
    <property type="entry name" value="Glyco_transf_92"/>
</dbReference>
<keyword evidence="8" id="KW-0498">Mitosis</keyword>
<keyword evidence="19" id="KW-1185">Reference proteome</keyword>
<comment type="caution">
    <text evidence="18">The sequence shown here is derived from an EMBL/GenBank/DDBJ whole genome shotgun (WGS) entry which is preliminary data.</text>
</comment>
<dbReference type="SMART" id="SM00487">
    <property type="entry name" value="DEXDc"/>
    <property type="match status" value="1"/>
</dbReference>
<evidence type="ECO:0000256" key="14">
    <source>
        <dbReference type="SAM" id="MobiDB-lite"/>
    </source>
</evidence>
<dbReference type="InterPro" id="IPR001650">
    <property type="entry name" value="Helicase_C-like"/>
</dbReference>
<evidence type="ECO:0000259" key="17">
    <source>
        <dbReference type="PROSITE" id="PS51194"/>
    </source>
</evidence>
<dbReference type="InterPro" id="IPR038718">
    <property type="entry name" value="SNF2-like_sf"/>
</dbReference>
<organism evidence="18 19">
    <name type="scientific">Steinernema hermaphroditum</name>
    <dbReference type="NCBI Taxonomy" id="289476"/>
    <lineage>
        <taxon>Eukaryota</taxon>
        <taxon>Metazoa</taxon>
        <taxon>Ecdysozoa</taxon>
        <taxon>Nematoda</taxon>
        <taxon>Chromadorea</taxon>
        <taxon>Rhabditida</taxon>
        <taxon>Tylenchina</taxon>
        <taxon>Panagrolaimomorpha</taxon>
        <taxon>Strongyloidoidea</taxon>
        <taxon>Steinernematidae</taxon>
        <taxon>Steinernema</taxon>
    </lineage>
</organism>
<dbReference type="Gene3D" id="3.40.50.300">
    <property type="entry name" value="P-loop containing nucleotide triphosphate hydrolases"/>
    <property type="match status" value="1"/>
</dbReference>
<keyword evidence="7" id="KW-0808">Transferase</keyword>
<dbReference type="Pfam" id="PF00271">
    <property type="entry name" value="Helicase_C"/>
    <property type="match status" value="1"/>
</dbReference>
<protein>
    <recommendedName>
        <fullName evidence="4">DNA repair and recombination protein RAD54-like</fullName>
    </recommendedName>
    <alternativeName>
        <fullName evidence="13">Protein okra</fullName>
    </alternativeName>
</protein>
<dbReference type="SMART" id="SM00490">
    <property type="entry name" value="HELICc"/>
    <property type="match status" value="1"/>
</dbReference>
<proteinExistence type="inferred from homology"/>
<keyword evidence="10 15" id="KW-0472">Membrane</keyword>
<dbReference type="GO" id="GO:0005634">
    <property type="term" value="C:nucleus"/>
    <property type="evidence" value="ECO:0007669"/>
    <property type="project" value="TreeGrafter"/>
</dbReference>
<keyword evidence="11" id="KW-0131">Cell cycle</keyword>
<feature type="region of interest" description="Disordered" evidence="14">
    <location>
        <begin position="924"/>
        <end position="981"/>
    </location>
</feature>
<comment type="similarity">
    <text evidence="2">Belongs to the glycosyltransferase 92 family.</text>
</comment>
<comment type="subcellular location">
    <subcellularLocation>
        <location evidence="1">Membrane</location>
        <topology evidence="1">Single-pass membrane protein</topology>
    </subcellularLocation>
</comment>
<feature type="domain" description="Helicase C-terminal" evidence="17">
    <location>
        <begin position="570"/>
        <end position="729"/>
    </location>
</feature>
<dbReference type="PROSITE" id="PS51192">
    <property type="entry name" value="HELICASE_ATP_BIND_1"/>
    <property type="match status" value="1"/>
</dbReference>
<evidence type="ECO:0000259" key="16">
    <source>
        <dbReference type="PROSITE" id="PS51192"/>
    </source>
</evidence>
<dbReference type="InterPro" id="IPR000330">
    <property type="entry name" value="SNF2_N"/>
</dbReference>
<keyword evidence="15" id="KW-0812">Transmembrane</keyword>
<evidence type="ECO:0000256" key="3">
    <source>
        <dbReference type="ARBA" id="ARBA00011467"/>
    </source>
</evidence>
<dbReference type="Pfam" id="PF01697">
    <property type="entry name" value="Glyco_transf_92"/>
    <property type="match status" value="1"/>
</dbReference>
<evidence type="ECO:0000256" key="12">
    <source>
        <dbReference type="ARBA" id="ARBA00024776"/>
    </source>
</evidence>
<dbReference type="GO" id="GO:0016020">
    <property type="term" value="C:membrane"/>
    <property type="evidence" value="ECO:0007669"/>
    <property type="project" value="UniProtKB-SubCell"/>
</dbReference>